<feature type="domain" description="C2H2-type" evidence="7">
    <location>
        <begin position="366"/>
        <end position="391"/>
    </location>
</feature>
<dbReference type="AlphaFoldDB" id="B6K3Q1"/>
<keyword evidence="1" id="KW-0479">Metal-binding</keyword>
<dbReference type="GO" id="GO:0005634">
    <property type="term" value="C:nucleus"/>
    <property type="evidence" value="ECO:0000318"/>
    <property type="project" value="GO_Central"/>
</dbReference>
<dbReference type="GO" id="GO:0090070">
    <property type="term" value="P:positive regulation of ribosome biogenesis"/>
    <property type="evidence" value="ECO:0007669"/>
    <property type="project" value="EnsemblFungi"/>
</dbReference>
<dbReference type="HOGENOM" id="CLU_619885_0_0_1"/>
<feature type="region of interest" description="Disordered" evidence="6">
    <location>
        <begin position="131"/>
        <end position="154"/>
    </location>
</feature>
<evidence type="ECO:0000256" key="1">
    <source>
        <dbReference type="ARBA" id="ARBA00022723"/>
    </source>
</evidence>
<dbReference type="GeneID" id="7049149"/>
<evidence type="ECO:0000256" key="2">
    <source>
        <dbReference type="ARBA" id="ARBA00022737"/>
    </source>
</evidence>
<dbReference type="eggNOG" id="KOG4124">
    <property type="taxonomic scope" value="Eukaryota"/>
</dbReference>
<dbReference type="RefSeq" id="XP_002174401.1">
    <property type="nucleotide sequence ID" value="XM_002174365.2"/>
</dbReference>
<dbReference type="PANTHER" id="PTHR23057:SF0">
    <property type="entry name" value="JUXTAPOSED WITH ANOTHER ZINC FINGER PROTEIN 1"/>
    <property type="match status" value="1"/>
</dbReference>
<dbReference type="PANTHER" id="PTHR23057">
    <property type="entry name" value="JUXTAPOSED WITH ANOTHER ZINC FINGER PROTEIN 1"/>
    <property type="match status" value="1"/>
</dbReference>
<evidence type="ECO:0000313" key="10">
    <source>
        <dbReference type="Proteomes" id="UP000001744"/>
    </source>
</evidence>
<dbReference type="STRING" id="402676.B6K3Q1"/>
<keyword evidence="3 5" id="KW-0863">Zinc-finger</keyword>
<dbReference type="GO" id="GO:0060963">
    <property type="term" value="P:positive regulation of ribosomal protein gene transcription by RNA polymerase II"/>
    <property type="evidence" value="ECO:0007669"/>
    <property type="project" value="EnsemblFungi"/>
</dbReference>
<feature type="region of interest" description="Disordered" evidence="6">
    <location>
        <begin position="288"/>
        <end position="332"/>
    </location>
</feature>
<feature type="domain" description="C2H2-type" evidence="7">
    <location>
        <begin position="415"/>
        <end position="438"/>
    </location>
</feature>
<gene>
    <name evidence="9" type="primary">sfp1</name>
    <name evidence="8" type="ORF">SJAG_03241</name>
</gene>
<keyword evidence="4" id="KW-0862">Zinc</keyword>
<keyword evidence="2" id="KW-0677">Repeat</keyword>
<evidence type="ECO:0000256" key="3">
    <source>
        <dbReference type="ARBA" id="ARBA00022771"/>
    </source>
</evidence>
<evidence type="ECO:0000256" key="5">
    <source>
        <dbReference type="PROSITE-ProRule" id="PRU00042"/>
    </source>
</evidence>
<dbReference type="Gene3D" id="3.30.160.60">
    <property type="entry name" value="Classic Zinc Finger"/>
    <property type="match status" value="1"/>
</dbReference>
<evidence type="ECO:0000313" key="9">
    <source>
        <dbReference type="JaponicusDB" id="SJAG_03241"/>
    </source>
</evidence>
<dbReference type="InterPro" id="IPR013087">
    <property type="entry name" value="Znf_C2H2_type"/>
</dbReference>
<dbReference type="SUPFAM" id="SSF57667">
    <property type="entry name" value="beta-beta-alpha zinc fingers"/>
    <property type="match status" value="1"/>
</dbReference>
<name>B6K3Q1_SCHJY</name>
<dbReference type="InterPro" id="IPR036236">
    <property type="entry name" value="Znf_C2H2_sf"/>
</dbReference>
<dbReference type="EMBL" id="KE651167">
    <property type="protein sequence ID" value="EEB08108.1"/>
    <property type="molecule type" value="Genomic_DNA"/>
</dbReference>
<evidence type="ECO:0000259" key="7">
    <source>
        <dbReference type="PROSITE" id="PS50157"/>
    </source>
</evidence>
<sequence length="465" mass="50086">MPSIALPISKPSHHSVSFLNASSGSSNTGAGAGASGTGNGASLGLAGSLNSNLAASFGLSPQSWGNSFSGQAWLKDALPSISAIDRSFEEDSSSYLNRLEEAFCRDFNCCGKNLGDLHELIHHYEEQHAVLSSEPSSSSDASSPSVENSSIALNSSHDDVPALRKLDRICMHNLEGNMSMDTSENSAVMPFVFPTNDASNNAYRVSVVVPASAAAAVNASSAEMNDLGMPGIDPSNLSDGLTIDTAPPMGDMNLAVDMSGPNSPFHGKRDMSTFLPPFPADQDIFSFPSPAPDMRTQSASTRESSMERSPSVASQTSIPPAYHNEPAVRPLEVKDRAYTKKLRHSSHVPMTIDSPGSNLVVVDKPYKCPVEGCDKAYKNQNGLKYHKLHGHCSPITTPTPTPVPMQGFVVENKPYRCELCNKRYKNLNGLKYHRSHSHLQVSVAQTQRDVQMNYMRQDRGQDRLS</sequence>
<dbReference type="InterPro" id="IPR051580">
    <property type="entry name" value="ZnF-Chromatin_assoc"/>
</dbReference>
<organism evidence="8 10">
    <name type="scientific">Schizosaccharomyces japonicus (strain yFS275 / FY16936)</name>
    <name type="common">Fission yeast</name>
    <dbReference type="NCBI Taxonomy" id="402676"/>
    <lineage>
        <taxon>Eukaryota</taxon>
        <taxon>Fungi</taxon>
        <taxon>Dikarya</taxon>
        <taxon>Ascomycota</taxon>
        <taxon>Taphrinomycotina</taxon>
        <taxon>Schizosaccharomycetes</taxon>
        <taxon>Schizosaccharomycetales</taxon>
        <taxon>Schizosaccharomycetaceae</taxon>
        <taxon>Schizosaccharomyces</taxon>
    </lineage>
</organism>
<accession>B6K3Q1</accession>
<dbReference type="OMA" id="CTKRYLN"/>
<keyword evidence="10" id="KW-1185">Reference proteome</keyword>
<dbReference type="GO" id="GO:0008270">
    <property type="term" value="F:zinc ion binding"/>
    <property type="evidence" value="ECO:0007669"/>
    <property type="project" value="UniProtKB-KW"/>
</dbReference>
<dbReference type="SMART" id="SM00355">
    <property type="entry name" value="ZnF_C2H2"/>
    <property type="match status" value="2"/>
</dbReference>
<dbReference type="JaponicusDB" id="SJAG_03241">
    <property type="gene designation" value="sfp1"/>
</dbReference>
<proteinExistence type="predicted"/>
<dbReference type="VEuPathDB" id="FungiDB:SJAG_03241"/>
<dbReference type="PROSITE" id="PS50157">
    <property type="entry name" value="ZINC_FINGER_C2H2_2"/>
    <property type="match status" value="2"/>
</dbReference>
<evidence type="ECO:0000256" key="6">
    <source>
        <dbReference type="SAM" id="MobiDB-lite"/>
    </source>
</evidence>
<reference evidence="8 10" key="1">
    <citation type="journal article" date="2011" name="Science">
        <title>Comparative functional genomics of the fission yeasts.</title>
        <authorList>
            <person name="Rhind N."/>
            <person name="Chen Z."/>
            <person name="Yassour M."/>
            <person name="Thompson D.A."/>
            <person name="Haas B.J."/>
            <person name="Habib N."/>
            <person name="Wapinski I."/>
            <person name="Roy S."/>
            <person name="Lin M.F."/>
            <person name="Heiman D.I."/>
            <person name="Young S.K."/>
            <person name="Furuya K."/>
            <person name="Guo Y."/>
            <person name="Pidoux A."/>
            <person name="Chen H.M."/>
            <person name="Robbertse B."/>
            <person name="Goldberg J.M."/>
            <person name="Aoki K."/>
            <person name="Bayne E.H."/>
            <person name="Berlin A.M."/>
            <person name="Desjardins C.A."/>
            <person name="Dobbs E."/>
            <person name="Dukaj L."/>
            <person name="Fan L."/>
            <person name="FitzGerald M.G."/>
            <person name="French C."/>
            <person name="Gujja S."/>
            <person name="Hansen K."/>
            <person name="Keifenheim D."/>
            <person name="Levin J.Z."/>
            <person name="Mosher R.A."/>
            <person name="Mueller C.A."/>
            <person name="Pfiffner J."/>
            <person name="Priest M."/>
            <person name="Russ C."/>
            <person name="Smialowska A."/>
            <person name="Swoboda P."/>
            <person name="Sykes S.M."/>
            <person name="Vaughn M."/>
            <person name="Vengrova S."/>
            <person name="Yoder R."/>
            <person name="Zeng Q."/>
            <person name="Allshire R."/>
            <person name="Baulcombe D."/>
            <person name="Birren B.W."/>
            <person name="Brown W."/>
            <person name="Ekwall K."/>
            <person name="Kellis M."/>
            <person name="Leatherwood J."/>
            <person name="Levin H."/>
            <person name="Margalit H."/>
            <person name="Martienssen R."/>
            <person name="Nieduszynski C.A."/>
            <person name="Spatafora J.W."/>
            <person name="Friedman N."/>
            <person name="Dalgaard J.Z."/>
            <person name="Baumann P."/>
            <person name="Niki H."/>
            <person name="Regev A."/>
            <person name="Nusbaum C."/>
        </authorList>
    </citation>
    <scope>NUCLEOTIDE SEQUENCE [LARGE SCALE GENOMIC DNA]</scope>
    <source>
        <strain evidence="10">yFS275 / FY16936</strain>
    </source>
</reference>
<dbReference type="PROSITE" id="PS00028">
    <property type="entry name" value="ZINC_FINGER_C2H2_1"/>
    <property type="match status" value="2"/>
</dbReference>
<evidence type="ECO:0000256" key="4">
    <source>
        <dbReference type="ARBA" id="ARBA00022833"/>
    </source>
</evidence>
<feature type="compositionally biased region" description="Polar residues" evidence="6">
    <location>
        <begin position="295"/>
        <end position="318"/>
    </location>
</feature>
<dbReference type="GO" id="GO:0001228">
    <property type="term" value="F:DNA-binding transcription activator activity, RNA polymerase II-specific"/>
    <property type="evidence" value="ECO:0007669"/>
    <property type="project" value="EnsemblFungi"/>
</dbReference>
<dbReference type="Proteomes" id="UP000001744">
    <property type="component" value="Unassembled WGS sequence"/>
</dbReference>
<protein>
    <submittedName>
        <fullName evidence="8">Transcription factor Sfp1</fullName>
    </submittedName>
</protein>
<evidence type="ECO:0000313" key="8">
    <source>
        <dbReference type="EMBL" id="EEB08108.1"/>
    </source>
</evidence>
<feature type="compositionally biased region" description="Low complexity" evidence="6">
    <location>
        <begin position="132"/>
        <end position="150"/>
    </location>
</feature>